<dbReference type="RefSeq" id="WP_051802703.1">
    <property type="nucleotide sequence ID" value="NZ_AP023354.1"/>
</dbReference>
<name>A0A810L1I2_9ACTN</name>
<organism evidence="2 3">
    <name type="scientific">Actinocatenispora sera</name>
    <dbReference type="NCBI Taxonomy" id="390989"/>
    <lineage>
        <taxon>Bacteria</taxon>
        <taxon>Bacillati</taxon>
        <taxon>Actinomycetota</taxon>
        <taxon>Actinomycetes</taxon>
        <taxon>Micromonosporales</taxon>
        <taxon>Micromonosporaceae</taxon>
        <taxon>Actinocatenispora</taxon>
    </lineage>
</organism>
<dbReference type="OrthoDB" id="618894at2"/>
<accession>A0A810L1I2</accession>
<sequence>MRWIRTAVVIAAALLAGGSLPAALLAGGSLPATAGASPDRIVSPQAAAFTPIDASGFTLDPTGTAATYQGLVSRLESDSRIHRATLSGVLSAGVVRTGTWPLCHPTHLSSTYSPSGFCWDHDDDTTDQWVPQGITGSGDASATGYVDGKRLLAASWHAPADALARVSIADYTKPSAGVPYHHLLLIEPYLDSTGAPNFRTVQNVHADGLLWYGNRLFLATGTRLQVFSLDHIWQTVTSGGNAGNIGLYADGAHARWHAWALPMIAEYRTVWGADGGWVSCNSKTGTKPCLNSISLAPDRTSFVTAEYFAPTDGSSPAGARVIRWPLTDSSTGLPETGVVHASEAYSSPVWHLQGAATDGTAFYLTGDCPGTPPAGTDPNDWVCLHRALPGQPPHVLTQGPPLTQNLSYWPQTGELWGINERTNTSTGARVVFKIIPNP</sequence>
<feature type="chain" id="PRO_5038472076" description="Secreted protein" evidence="1">
    <location>
        <begin position="23"/>
        <end position="438"/>
    </location>
</feature>
<protein>
    <recommendedName>
        <fullName evidence="4">Secreted protein</fullName>
    </recommendedName>
</protein>
<dbReference type="AlphaFoldDB" id="A0A810L1I2"/>
<reference evidence="2" key="1">
    <citation type="submission" date="2020-08" db="EMBL/GenBank/DDBJ databases">
        <title>Whole genome shotgun sequence of Actinocatenispora sera NBRC 101916.</title>
        <authorList>
            <person name="Komaki H."/>
            <person name="Tamura T."/>
        </authorList>
    </citation>
    <scope>NUCLEOTIDE SEQUENCE</scope>
    <source>
        <strain evidence="2">NBRC 101916</strain>
    </source>
</reference>
<gene>
    <name evidence="2" type="ORF">Asera_34980</name>
</gene>
<keyword evidence="1" id="KW-0732">Signal</keyword>
<evidence type="ECO:0000313" key="3">
    <source>
        <dbReference type="Proteomes" id="UP000680750"/>
    </source>
</evidence>
<evidence type="ECO:0000313" key="2">
    <source>
        <dbReference type="EMBL" id="BCJ29390.1"/>
    </source>
</evidence>
<feature type="signal peptide" evidence="1">
    <location>
        <begin position="1"/>
        <end position="22"/>
    </location>
</feature>
<evidence type="ECO:0008006" key="4">
    <source>
        <dbReference type="Google" id="ProtNLM"/>
    </source>
</evidence>
<evidence type="ECO:0000256" key="1">
    <source>
        <dbReference type="SAM" id="SignalP"/>
    </source>
</evidence>
<dbReference type="KEGG" id="aser:Asera_34980"/>
<dbReference type="EMBL" id="AP023354">
    <property type="protein sequence ID" value="BCJ29390.1"/>
    <property type="molecule type" value="Genomic_DNA"/>
</dbReference>
<proteinExistence type="predicted"/>
<keyword evidence="3" id="KW-1185">Reference proteome</keyword>
<dbReference type="Proteomes" id="UP000680750">
    <property type="component" value="Chromosome"/>
</dbReference>